<gene>
    <name evidence="1" type="ORF">EV182_002512</name>
</gene>
<evidence type="ECO:0000313" key="2">
    <source>
        <dbReference type="Proteomes" id="UP001145114"/>
    </source>
</evidence>
<name>A0ACC1HLL7_9FUNG</name>
<comment type="caution">
    <text evidence="1">The sequence shown here is derived from an EMBL/GenBank/DDBJ whole genome shotgun (WGS) entry which is preliminary data.</text>
</comment>
<proteinExistence type="predicted"/>
<protein>
    <submittedName>
        <fullName evidence="1">Uncharacterized protein</fullName>
    </submittedName>
</protein>
<reference evidence="1" key="1">
    <citation type="submission" date="2022-06" db="EMBL/GenBank/DDBJ databases">
        <title>Phylogenomic reconstructions and comparative analyses of Kickxellomycotina fungi.</title>
        <authorList>
            <person name="Reynolds N.K."/>
            <person name="Stajich J.E."/>
            <person name="Barry K."/>
            <person name="Grigoriev I.V."/>
            <person name="Crous P."/>
            <person name="Smith M.E."/>
        </authorList>
    </citation>
    <scope>NUCLEOTIDE SEQUENCE</scope>
    <source>
        <strain evidence="1">RSA 2271</strain>
    </source>
</reference>
<organism evidence="1 2">
    <name type="scientific">Spiromyces aspiralis</name>
    <dbReference type="NCBI Taxonomy" id="68401"/>
    <lineage>
        <taxon>Eukaryota</taxon>
        <taxon>Fungi</taxon>
        <taxon>Fungi incertae sedis</taxon>
        <taxon>Zoopagomycota</taxon>
        <taxon>Kickxellomycotina</taxon>
        <taxon>Kickxellomycetes</taxon>
        <taxon>Kickxellales</taxon>
        <taxon>Kickxellaceae</taxon>
        <taxon>Spiromyces</taxon>
    </lineage>
</organism>
<sequence>LRQWIEGLNPNEGVQKGLVSLPSILCGPCLLRCLNVWPITADKKYIDDPNNPQWYSDAVIGKLGEENYDCDTQVLSIKTPVSTIVRQASMLLYLKMAFSGFPGLSESPIEIKDVIKNLINKQLSEKTKFKPYPESPLSIFVTFKHDSSANEHLFLSTMQGTPLKLRTVRQKRMRVTIGDSRESIVKAIESITPDENYPCPPTSPKDGDIAEIESIETKHSSIYIGGRYVKLERNISQTPFIVDGRRICELSISECIGEPLKRLTLADNYNFVGAGREDADVRMLGDGRPFYVEIMNPRSPHPAPEDLSAVEKELSEKGSDTKIIKEGEQEKRKCYSALVWLANPLSTEKLAELNMKYATQKFVIQQKTPIRVLHRPKTIYSMKITPLSGHFYQVELDTEAGTYIKEFIHGDMNRTRPNFGEMCESVADILELDVER</sequence>
<feature type="non-terminal residue" evidence="1">
    <location>
        <position position="1"/>
    </location>
</feature>
<dbReference type="EMBL" id="JAMZIH010005669">
    <property type="protein sequence ID" value="KAJ1674814.1"/>
    <property type="molecule type" value="Genomic_DNA"/>
</dbReference>
<evidence type="ECO:0000313" key="1">
    <source>
        <dbReference type="EMBL" id="KAJ1674814.1"/>
    </source>
</evidence>
<dbReference type="Proteomes" id="UP001145114">
    <property type="component" value="Unassembled WGS sequence"/>
</dbReference>
<keyword evidence="2" id="KW-1185">Reference proteome</keyword>
<feature type="non-terminal residue" evidence="1">
    <location>
        <position position="436"/>
    </location>
</feature>
<accession>A0ACC1HLL7</accession>